<dbReference type="Gene3D" id="3.40.190.10">
    <property type="entry name" value="Periplasmic binding protein-like II"/>
    <property type="match status" value="1"/>
</dbReference>
<dbReference type="EMBL" id="JAQOMS010000002">
    <property type="protein sequence ID" value="MDC2890543.1"/>
    <property type="molecule type" value="Genomic_DNA"/>
</dbReference>
<dbReference type="Proteomes" id="UP001528411">
    <property type="component" value="Unassembled WGS sequence"/>
</dbReference>
<accession>A0ABT5FH73</accession>
<name>A0ABT5FH73_9GAMM</name>
<evidence type="ECO:0008006" key="4">
    <source>
        <dbReference type="Google" id="ProtNLM"/>
    </source>
</evidence>
<proteinExistence type="predicted"/>
<evidence type="ECO:0000313" key="2">
    <source>
        <dbReference type="EMBL" id="MDC2890543.1"/>
    </source>
</evidence>
<feature type="chain" id="PRO_5045254205" description="Phosphate ABC transporter substrate-binding protein" evidence="1">
    <location>
        <begin position="22"/>
        <end position="141"/>
    </location>
</feature>
<reference evidence="2 3" key="1">
    <citation type="submission" date="2023-01" db="EMBL/GenBank/DDBJ databases">
        <title>Psychrosphaera sp. nov., isolated from marine algae.</title>
        <authorList>
            <person name="Bayburt H."/>
            <person name="Choi B.J."/>
            <person name="Kim J.M."/>
            <person name="Choi D.G."/>
            <person name="Jeon C.O."/>
        </authorList>
    </citation>
    <scope>NUCLEOTIDE SEQUENCE [LARGE SCALE GENOMIC DNA]</scope>
    <source>
        <strain evidence="2 3">G1-22</strain>
    </source>
</reference>
<evidence type="ECO:0000256" key="1">
    <source>
        <dbReference type="SAM" id="SignalP"/>
    </source>
</evidence>
<protein>
    <recommendedName>
        <fullName evidence="4">Phosphate ABC transporter substrate-binding protein</fullName>
    </recommendedName>
</protein>
<dbReference type="RefSeq" id="WP_252736768.1">
    <property type="nucleotide sequence ID" value="NZ_JAQOMS010000002.1"/>
</dbReference>
<keyword evidence="1" id="KW-0732">Signal</keyword>
<sequence>MKLLLRSFKLLVMLTVFNSNALEQSLVVVVNTDNPTEQLSKRQLIDLYMGKYVAFPNGEKAQPIDGPSAMRHKFYYTLVNKNLSQINSYWSRVRFTGKATPPIGYNSMEFIQDYIANNKNAIAYIESSYVTENMKVVYRFE</sequence>
<gene>
    <name evidence="2" type="ORF">PN838_19580</name>
</gene>
<comment type="caution">
    <text evidence="2">The sequence shown here is derived from an EMBL/GenBank/DDBJ whole genome shotgun (WGS) entry which is preliminary data.</text>
</comment>
<evidence type="ECO:0000313" key="3">
    <source>
        <dbReference type="Proteomes" id="UP001528411"/>
    </source>
</evidence>
<feature type="signal peptide" evidence="1">
    <location>
        <begin position="1"/>
        <end position="21"/>
    </location>
</feature>
<organism evidence="2 3">
    <name type="scientific">Psychrosphaera algicola</name>
    <dbReference type="NCBI Taxonomy" id="3023714"/>
    <lineage>
        <taxon>Bacteria</taxon>
        <taxon>Pseudomonadati</taxon>
        <taxon>Pseudomonadota</taxon>
        <taxon>Gammaproteobacteria</taxon>
        <taxon>Alteromonadales</taxon>
        <taxon>Pseudoalteromonadaceae</taxon>
        <taxon>Psychrosphaera</taxon>
    </lineage>
</organism>
<dbReference type="SUPFAM" id="SSF53850">
    <property type="entry name" value="Periplasmic binding protein-like II"/>
    <property type="match status" value="1"/>
</dbReference>
<keyword evidence="3" id="KW-1185">Reference proteome</keyword>